<feature type="compositionally biased region" description="Basic and acidic residues" evidence="2">
    <location>
        <begin position="39"/>
        <end position="54"/>
    </location>
</feature>
<gene>
    <name evidence="4" type="primary">LOC105034487</name>
</gene>
<feature type="compositionally biased region" description="Polar residues" evidence="2">
    <location>
        <begin position="18"/>
        <end position="27"/>
    </location>
</feature>
<dbReference type="PANTHER" id="PTHR38378:SF3">
    <property type="entry name" value="MYOSIN HEAVY CHAIN-LIKE PROTEIN"/>
    <property type="match status" value="1"/>
</dbReference>
<feature type="coiled-coil region" evidence="1">
    <location>
        <begin position="217"/>
        <end position="244"/>
    </location>
</feature>
<accession>A0A6I9QEU9</accession>
<dbReference type="RefSeq" id="XP_073107763.1">
    <property type="nucleotide sequence ID" value="XM_073251662.1"/>
</dbReference>
<dbReference type="AlphaFoldDB" id="A0A6I9QEU9"/>
<feature type="region of interest" description="Disordered" evidence="2">
    <location>
        <begin position="292"/>
        <end position="317"/>
    </location>
</feature>
<dbReference type="OrthoDB" id="1897593at2759"/>
<dbReference type="Proteomes" id="UP000504607">
    <property type="component" value="Unplaced"/>
</dbReference>
<evidence type="ECO:0000313" key="4">
    <source>
        <dbReference type="RefSeq" id="XP_010907981.1"/>
    </source>
</evidence>
<name>A0A6I9QEU9_ELAGV</name>
<feature type="region of interest" description="Disordered" evidence="2">
    <location>
        <begin position="1"/>
        <end position="56"/>
    </location>
</feature>
<feature type="coiled-coil region" evidence="1">
    <location>
        <begin position="147"/>
        <end position="181"/>
    </location>
</feature>
<dbReference type="RefSeq" id="XP_010907981.1">
    <property type="nucleotide sequence ID" value="XM_010909679.2"/>
</dbReference>
<reference evidence="4" key="1">
    <citation type="submission" date="2025-08" db="UniProtKB">
        <authorList>
            <consortium name="RefSeq"/>
        </authorList>
    </citation>
    <scope>IDENTIFICATION</scope>
</reference>
<sequence length="317" mass="35039">MRKLRTNSSPELLFSADGQRSNDSTSKGAKANAKLPLELIHDHSHASKEDDVQKPQRISTGMMTILDDIKSRLEKSQFPKKREPQLRRCNTDLRRGFPPEERKHREPITEENYKLRRELNSSMMARKHLESMFTSLGKEKAIMAAELARKVQELSDMEELIVDLKAQNETLTEKVKACAAEHKNNGVGIGGDSSGSMALQERNKVLSEQLLKSFDGYRSMKRKLKEAQEENATIVSKMEMAASEVAASIEMIHGLHERIGKHGEAMAGIDGELAAVEGMLVGLQGKLIVGSPKKGESVKPVVDMPAEKPSGLGAEGE</sequence>
<dbReference type="InParanoid" id="A0A6I9QEU9"/>
<evidence type="ECO:0000313" key="3">
    <source>
        <dbReference type="Proteomes" id="UP000504607"/>
    </source>
</evidence>
<dbReference type="KEGG" id="egu:105034487"/>
<dbReference type="PANTHER" id="PTHR38378">
    <property type="entry name" value="MYOSIN HEAVY CHAIN-LIKE PROTEIN"/>
    <property type="match status" value="1"/>
</dbReference>
<keyword evidence="3" id="KW-1185">Reference proteome</keyword>
<keyword evidence="1" id="KW-0175">Coiled coil</keyword>
<proteinExistence type="predicted"/>
<protein>
    <submittedName>
        <fullName evidence="4">Uncharacterized protein LOC105034487</fullName>
    </submittedName>
</protein>
<evidence type="ECO:0000256" key="1">
    <source>
        <dbReference type="SAM" id="Coils"/>
    </source>
</evidence>
<evidence type="ECO:0000256" key="2">
    <source>
        <dbReference type="SAM" id="MobiDB-lite"/>
    </source>
</evidence>
<feature type="compositionally biased region" description="Polar residues" evidence="2">
    <location>
        <begin position="1"/>
        <end position="10"/>
    </location>
</feature>
<dbReference type="GeneID" id="105034487"/>
<organism evidence="3 4">
    <name type="scientific">Elaeis guineensis var. tenera</name>
    <name type="common">Oil palm</name>
    <dbReference type="NCBI Taxonomy" id="51953"/>
    <lineage>
        <taxon>Eukaryota</taxon>
        <taxon>Viridiplantae</taxon>
        <taxon>Streptophyta</taxon>
        <taxon>Embryophyta</taxon>
        <taxon>Tracheophyta</taxon>
        <taxon>Spermatophyta</taxon>
        <taxon>Magnoliopsida</taxon>
        <taxon>Liliopsida</taxon>
        <taxon>Arecaceae</taxon>
        <taxon>Arecoideae</taxon>
        <taxon>Cocoseae</taxon>
        <taxon>Elaeidinae</taxon>
        <taxon>Elaeis</taxon>
    </lineage>
</organism>